<keyword evidence="2" id="KW-1185">Reference proteome</keyword>
<accession>A0ACC3SLV3</accession>
<reference evidence="1" key="1">
    <citation type="submission" date="2024-02" db="EMBL/GenBank/DDBJ databases">
        <title>Metagenome Assembled Genome of Zalaria obscura JY119.</title>
        <authorList>
            <person name="Vighnesh L."/>
            <person name="Jagadeeshwari U."/>
            <person name="Venkata Ramana C."/>
            <person name="Sasikala C."/>
        </authorList>
    </citation>
    <scope>NUCLEOTIDE SEQUENCE</scope>
    <source>
        <strain evidence="1">JY119</strain>
    </source>
</reference>
<dbReference type="EMBL" id="JAMKPW020000003">
    <property type="protein sequence ID" value="KAK8219684.1"/>
    <property type="molecule type" value="Genomic_DNA"/>
</dbReference>
<sequence>MAEMPTRRATAGRIGIVNLACQQPDTGRQLHGSVIKLVATVGVSIRGVAQEWTVRSGELLHAVALQACEKRSPVNPRRAEKRVRENIEKVPKRSGKSGKGNEEQSLRQLMMHMTAGHPPSASSEDVRHRSSHASGTETVSSQKMFQKRRSRCGVLAMRPPTSFRLVAMSQILAPMAPA</sequence>
<evidence type="ECO:0000313" key="2">
    <source>
        <dbReference type="Proteomes" id="UP001320706"/>
    </source>
</evidence>
<comment type="caution">
    <text evidence="1">The sequence shown here is derived from an EMBL/GenBank/DDBJ whole genome shotgun (WGS) entry which is preliminary data.</text>
</comment>
<proteinExistence type="predicted"/>
<dbReference type="Proteomes" id="UP001320706">
    <property type="component" value="Unassembled WGS sequence"/>
</dbReference>
<protein>
    <submittedName>
        <fullName evidence="1">Uncharacterized protein</fullName>
    </submittedName>
</protein>
<evidence type="ECO:0000313" key="1">
    <source>
        <dbReference type="EMBL" id="KAK8219684.1"/>
    </source>
</evidence>
<name>A0ACC3SLV3_9PEZI</name>
<organism evidence="1 2">
    <name type="scientific">Zalaria obscura</name>
    <dbReference type="NCBI Taxonomy" id="2024903"/>
    <lineage>
        <taxon>Eukaryota</taxon>
        <taxon>Fungi</taxon>
        <taxon>Dikarya</taxon>
        <taxon>Ascomycota</taxon>
        <taxon>Pezizomycotina</taxon>
        <taxon>Dothideomycetes</taxon>
        <taxon>Dothideomycetidae</taxon>
        <taxon>Dothideales</taxon>
        <taxon>Zalariaceae</taxon>
        <taxon>Zalaria</taxon>
    </lineage>
</organism>
<gene>
    <name evidence="1" type="ORF">M8818_000658</name>
</gene>